<dbReference type="Proteomes" id="UP000663090">
    <property type="component" value="Chromosome"/>
</dbReference>
<evidence type="ECO:0000313" key="5">
    <source>
        <dbReference type="Proteomes" id="UP000663090"/>
    </source>
</evidence>
<gene>
    <name evidence="4" type="ORF">JY572_38315</name>
</gene>
<feature type="compositionally biased region" description="Low complexity" evidence="1">
    <location>
        <begin position="40"/>
        <end position="49"/>
    </location>
</feature>
<dbReference type="EMBL" id="CP071091">
    <property type="protein sequence ID" value="QSQ14109.1"/>
    <property type="molecule type" value="Genomic_DNA"/>
</dbReference>
<organism evidence="4 5">
    <name type="scientific">Myxococcus landrumensis</name>
    <dbReference type="NCBI Taxonomy" id="2813577"/>
    <lineage>
        <taxon>Bacteria</taxon>
        <taxon>Pseudomonadati</taxon>
        <taxon>Myxococcota</taxon>
        <taxon>Myxococcia</taxon>
        <taxon>Myxococcales</taxon>
        <taxon>Cystobacterineae</taxon>
        <taxon>Myxococcaceae</taxon>
        <taxon>Myxococcus</taxon>
    </lineage>
</organism>
<feature type="domain" description="Peptidase C39-like" evidence="3">
    <location>
        <begin position="189"/>
        <end position="333"/>
    </location>
</feature>
<dbReference type="InterPro" id="IPR036365">
    <property type="entry name" value="PGBD-like_sf"/>
</dbReference>
<dbReference type="SUPFAM" id="SSF47090">
    <property type="entry name" value="PGBD-like"/>
    <property type="match status" value="1"/>
</dbReference>
<feature type="compositionally biased region" description="Polar residues" evidence="1">
    <location>
        <begin position="8"/>
        <end position="18"/>
    </location>
</feature>
<feature type="region of interest" description="Disordered" evidence="1">
    <location>
        <begin position="488"/>
        <end position="509"/>
    </location>
</feature>
<dbReference type="Pfam" id="PF13529">
    <property type="entry name" value="Peptidase_C39_2"/>
    <property type="match status" value="1"/>
</dbReference>
<proteinExistence type="predicted"/>
<protein>
    <submittedName>
        <fullName evidence="4">Peptidoglycan-binding protein</fullName>
    </submittedName>
</protein>
<dbReference type="RefSeq" id="WP_206715903.1">
    <property type="nucleotide sequence ID" value="NZ_CP071091.1"/>
</dbReference>
<evidence type="ECO:0000256" key="1">
    <source>
        <dbReference type="SAM" id="MobiDB-lite"/>
    </source>
</evidence>
<dbReference type="InterPro" id="IPR036366">
    <property type="entry name" value="PGBDSf"/>
</dbReference>
<accession>A0ABX7N6R6</accession>
<feature type="compositionally biased region" description="Pro residues" evidence="1">
    <location>
        <begin position="63"/>
        <end position="72"/>
    </location>
</feature>
<dbReference type="Pfam" id="PF01471">
    <property type="entry name" value="PG_binding_1"/>
    <property type="match status" value="1"/>
</dbReference>
<dbReference type="InterPro" id="IPR002477">
    <property type="entry name" value="Peptidoglycan-bd-like"/>
</dbReference>
<dbReference type="Gene3D" id="3.90.70.10">
    <property type="entry name" value="Cysteine proteinases"/>
    <property type="match status" value="1"/>
</dbReference>
<feature type="compositionally biased region" description="Basic and acidic residues" evidence="1">
    <location>
        <begin position="22"/>
        <end position="39"/>
    </location>
</feature>
<dbReference type="Gene3D" id="1.10.101.10">
    <property type="entry name" value="PGBD-like superfamily/PGBD"/>
    <property type="match status" value="1"/>
</dbReference>
<sequence>MRVDGSPRATQTSSSEGATETARTETQTDHNSIEEKDSSGSEGFDSTSSFEDDGGSVHREKLQPPPPPPPPPPEEEEPLPLPRKDLQRGDSGPEVQQLQDALVELGYLTEAQAATGPGEFGPKTEAALERFQADHGVPPSGQYAGATREALGKALSQQKAGGGTRRPAMSAEDAFITQFTSEYNPTGPRGSTNCGPASLAMSLAYTGHMPGGLTKEQQVDYARALMSPRREAEFTYVKGSDGTRVPQLNRDRELTGGTMVSDGIQGAGLGARYGQGWESLDRQLAAGNPVIANGKTNAAWREQFPERMGNGDIGHLNAILGKTQDGKYLVADPLHTGGPVAMTREQLSVFFSPTGGQPSFTALEGASKGAGNAASAGARAGASASDALARLLEQPRADRPVPEPEPFTPSSGVGVVSISVAGASDVKTRALQDAKSLEGTLQNSLEKGALQFEQFIASNPDPAYQEAFVRAAEPSLAKMGQLFAGVSPETNRKLHPPPGQRGVDPKDSAAMQKVVDAEIRIEHQTYYALARATERLKDPAAGMVGKAFTRDAPPTLVNMSMTSAVRTAVNFGIGTKLAFDLERSLNRTEVIPPNSTGPSLGTARAQLHETLWSSIDQLRGRFAEAAEKSEQAQKKLTALLGGPAAILTPDQQKEFIAAYMREGSVQKDLADHEQLGKLLATAAPDGVPTGSDDARVGALVRELPRLADTKAGAEFLAEQLTAKAENKPLLLDVVGKLKDGKDLHEKLALALVKSAGSGAILAAGNKAPGAAQKIYDGLARFSDLFGMKQDDMKSYVRLLRDIKPGTSEADVRKTTESLRSLLKDQETGLPFSADTPRGQALRGLGLLITGTAFAGDATGWKQADLASKLKIVGDGLGVGADGATLVTGVLGKTAQWATSVAALGKVSGVGAMLGAVGDAIQSLQFLREGDGWKATASGAQAIGGAMMAGAALFGAAPGFQILGAALFLGGLAAKYLDPEKDRIREQQVKLLTASGMDETLAKNLIALGPELLDTRLRQRAGMSPEQVQKFIADNPALAKEPLHLDSMSQAADAMKMKGADFQPFFERLAKERGCDVATLGYELHTRFFGRPPTSSIGGGELYMSAGHEFRAWVEANHPDVAAWAKQHETR</sequence>
<evidence type="ECO:0000259" key="2">
    <source>
        <dbReference type="Pfam" id="PF01471"/>
    </source>
</evidence>
<dbReference type="InterPro" id="IPR039564">
    <property type="entry name" value="Peptidase_C39-like"/>
</dbReference>
<feature type="region of interest" description="Disordered" evidence="1">
    <location>
        <begin position="1"/>
        <end position="95"/>
    </location>
</feature>
<evidence type="ECO:0000313" key="4">
    <source>
        <dbReference type="EMBL" id="QSQ14109.1"/>
    </source>
</evidence>
<keyword evidence="5" id="KW-1185">Reference proteome</keyword>
<name>A0ABX7N6R6_9BACT</name>
<feature type="domain" description="Peptidoglycan binding-like" evidence="2">
    <location>
        <begin position="91"/>
        <end position="151"/>
    </location>
</feature>
<evidence type="ECO:0000259" key="3">
    <source>
        <dbReference type="Pfam" id="PF13529"/>
    </source>
</evidence>
<reference evidence="4 5" key="1">
    <citation type="submission" date="2021-02" db="EMBL/GenBank/DDBJ databases">
        <title>De Novo genome assembly of isolated myxobacteria.</title>
        <authorList>
            <person name="Stevens D.C."/>
        </authorList>
    </citation>
    <scope>NUCLEOTIDE SEQUENCE [LARGE SCALE GENOMIC DNA]</scope>
    <source>
        <strain evidence="4 5">SCHIC003</strain>
    </source>
</reference>